<dbReference type="SUPFAM" id="SSF56784">
    <property type="entry name" value="HAD-like"/>
    <property type="match status" value="1"/>
</dbReference>
<comment type="subunit">
    <text evidence="16">The system is composed of three essential subunits: KdpA, KdpB and KdpC.</text>
</comment>
<evidence type="ECO:0000256" key="1">
    <source>
        <dbReference type="ARBA" id="ARBA00004370"/>
    </source>
</evidence>
<keyword evidence="3 16" id="KW-1003">Cell membrane</keyword>
<evidence type="ECO:0000256" key="14">
    <source>
        <dbReference type="ARBA" id="ARBA00023065"/>
    </source>
</evidence>
<comment type="function">
    <text evidence="16">Part of the high-affinity ATP-driven potassium transport (or Kdp) system, which catalyzes the hydrolysis of ATP coupled with the electrogenic transport of potassium into the cytoplasm. This subunit is responsible for energy coupling to the transport system and for the release of the potassium ions to the cytoplasm.</text>
</comment>
<keyword evidence="11 16" id="KW-0630">Potassium</keyword>
<feature type="binding site" evidence="16">
    <location>
        <position position="346"/>
    </location>
    <ligand>
        <name>ATP</name>
        <dbReference type="ChEBI" id="CHEBI:30616"/>
    </ligand>
</feature>
<protein>
    <recommendedName>
        <fullName evidence="16">Potassium-transporting ATPase ATP-binding subunit</fullName>
        <ecNumber evidence="16">7.2.2.6</ecNumber>
    </recommendedName>
    <alternativeName>
        <fullName evidence="16">ATP phosphohydrolase [potassium-transporting] B chain</fullName>
    </alternativeName>
    <alternativeName>
        <fullName evidence="16">Potassium-binding and translocating subunit B</fullName>
    </alternativeName>
    <alternativeName>
        <fullName evidence="16">Potassium-translocating ATPase B chain</fullName>
    </alternativeName>
</protein>
<feature type="binding site" evidence="16">
    <location>
        <position position="519"/>
    </location>
    <ligand>
        <name>Mg(2+)</name>
        <dbReference type="ChEBI" id="CHEBI:18420"/>
    </ligand>
</feature>
<feature type="transmembrane region" description="Helical" evidence="16">
    <location>
        <begin position="613"/>
        <end position="633"/>
    </location>
</feature>
<dbReference type="PROSITE" id="PS00154">
    <property type="entry name" value="ATPASE_E1_E2"/>
    <property type="match status" value="1"/>
</dbReference>
<dbReference type="SFLD" id="SFLDF00027">
    <property type="entry name" value="p-type_atpase"/>
    <property type="match status" value="1"/>
</dbReference>
<organism evidence="18 19">
    <name type="scientific">Sphingomonas glaciei</name>
    <dbReference type="NCBI Taxonomy" id="2938948"/>
    <lineage>
        <taxon>Bacteria</taxon>
        <taxon>Pseudomonadati</taxon>
        <taxon>Pseudomonadota</taxon>
        <taxon>Alphaproteobacteria</taxon>
        <taxon>Sphingomonadales</taxon>
        <taxon>Sphingomonadaceae</taxon>
        <taxon>Sphingomonas</taxon>
    </lineage>
</organism>
<dbReference type="InterPro" id="IPR008250">
    <property type="entry name" value="ATPase_P-typ_transduc_dom_A_sf"/>
</dbReference>
<reference evidence="18 19" key="1">
    <citation type="submission" date="2022-05" db="EMBL/GenBank/DDBJ databases">
        <title>S8-45 Sphingomonas ultraviolaceadurans.</title>
        <authorList>
            <person name="Liu Y."/>
        </authorList>
    </citation>
    <scope>NUCLEOTIDE SEQUENCE [LARGE SCALE GENOMIC DNA]</scope>
    <source>
        <strain evidence="18 19">S8-45</strain>
    </source>
</reference>
<dbReference type="EC" id="7.2.2.6" evidence="16"/>
<accession>A0ABY5MRQ4</accession>
<feature type="transmembrane region" description="Helical" evidence="16">
    <location>
        <begin position="253"/>
        <end position="275"/>
    </location>
</feature>
<dbReference type="SFLD" id="SFLDS00003">
    <property type="entry name" value="Haloacid_Dehalogenase"/>
    <property type="match status" value="1"/>
</dbReference>
<evidence type="ECO:0000313" key="18">
    <source>
        <dbReference type="EMBL" id="UUR07160.1"/>
    </source>
</evidence>
<keyword evidence="15 16" id="KW-0472">Membrane</keyword>
<keyword evidence="13 16" id="KW-1133">Transmembrane helix</keyword>
<evidence type="ECO:0000256" key="10">
    <source>
        <dbReference type="ARBA" id="ARBA00022842"/>
    </source>
</evidence>
<sequence length="679" mass="71016">MTRHERPSTSIFSAALVLPAIGQSFRKLDPRQLARNPVMFTTGAVALLLTGLLIAGHGVGSLGFQIQLVAWLWLTVLFGNFAEALAEGRGKAQAESLRDTKSQLWAKRLLGVGETYGKVPATQLLVDEIVLVEAGDLIPADGEVIAGVASVNEAAITGESAPVIREAGGDRSAVTAGTRVISDWIKVRVTQEAGHGFLDRMIALVEGASCQKTPNETALTILLVGLTIIFLIAVSTVPGFAAYSGGQIGTPLLAALLITLIPTTIAALLSAIGIAGMDRLVRFNVLAKSGRAVEAAGDVDVLLLDKTGTITVGDRHATEFRPLSGISEAQLAEAAYLASLADETPEGRSVVALARERYGVAEQALPADAEIISFTAQTRLSGLKLGERRIEKGAVDSLLRAAGGTDNRQAAELKRITDEIARAGGTPLAVAENGRLLGALHLKDIIKAGMRERFAELRRMGIRTVMITGDNPLTAASIAAEAGVDDFLAEATPEDKLELIRKEQAGGRLVAMCGDGTNDAPALAQSDVGIAMNTGTQAAREAGNMVDLDSDPTKLIEVVGLGKQLLMTRGALTTFSIANDVAKYFAIIPAIFVALYPSLGVLNVMNLGSSESAILSAIIFNALIIPVLVPLALKGVRYRPAPAGDILRRNLAVYGLGGLVAPFVGIKLIDLAVTGLHLA</sequence>
<evidence type="ECO:0000256" key="5">
    <source>
        <dbReference type="ARBA" id="ARBA00022553"/>
    </source>
</evidence>
<evidence type="ECO:0000256" key="8">
    <source>
        <dbReference type="ARBA" id="ARBA00022741"/>
    </source>
</evidence>
<keyword evidence="7 16" id="KW-0479">Metal-binding</keyword>
<feature type="transmembrane region" description="Helical" evidence="16">
    <location>
        <begin position="219"/>
        <end position="241"/>
    </location>
</feature>
<dbReference type="PANTHER" id="PTHR43743">
    <property type="entry name" value="POTASSIUM-TRANSPORTING ATPASE ATP-BINDING SUBUNIT"/>
    <property type="match status" value="1"/>
</dbReference>
<dbReference type="CDD" id="cd02078">
    <property type="entry name" value="P-type_ATPase_K"/>
    <property type="match status" value="1"/>
</dbReference>
<evidence type="ECO:0000256" key="15">
    <source>
        <dbReference type="ARBA" id="ARBA00023136"/>
    </source>
</evidence>
<keyword evidence="10 16" id="KW-0460">Magnesium</keyword>
<dbReference type="InterPro" id="IPR023298">
    <property type="entry name" value="ATPase_P-typ_TM_dom_sf"/>
</dbReference>
<feature type="active site" description="4-aspartylphosphate intermediate" evidence="16">
    <location>
        <position position="305"/>
    </location>
</feature>
<dbReference type="SUPFAM" id="SSF81653">
    <property type="entry name" value="Calcium ATPase, transduction domain A"/>
    <property type="match status" value="1"/>
</dbReference>
<name>A0ABY5MRQ4_9SPHN</name>
<dbReference type="Proteomes" id="UP000831921">
    <property type="component" value="Chromosome"/>
</dbReference>
<evidence type="ECO:0000256" key="9">
    <source>
        <dbReference type="ARBA" id="ARBA00022840"/>
    </source>
</evidence>
<dbReference type="Gene3D" id="3.40.50.1000">
    <property type="entry name" value="HAD superfamily/HAD-like"/>
    <property type="match status" value="1"/>
</dbReference>
<comment type="similarity">
    <text evidence="16">Belongs to the cation transport ATPase (P-type) (TC 3.A.3) family. Type IA subfamily.</text>
</comment>
<feature type="binding site" evidence="16">
    <location>
        <position position="342"/>
    </location>
    <ligand>
        <name>ATP</name>
        <dbReference type="ChEBI" id="CHEBI:30616"/>
    </ligand>
</feature>
<dbReference type="InterPro" id="IPR006391">
    <property type="entry name" value="P-type_ATPase_bsu_IA"/>
</dbReference>
<keyword evidence="14 16" id="KW-0406">Ion transport</keyword>
<keyword evidence="9 16" id="KW-0067">ATP-binding</keyword>
<dbReference type="SFLD" id="SFLDG00002">
    <property type="entry name" value="C1.7:_P-type_atpase_like"/>
    <property type="match status" value="1"/>
</dbReference>
<dbReference type="Pfam" id="PF00702">
    <property type="entry name" value="Hydrolase"/>
    <property type="match status" value="1"/>
</dbReference>
<evidence type="ECO:0000256" key="16">
    <source>
        <dbReference type="HAMAP-Rule" id="MF_00285"/>
    </source>
</evidence>
<evidence type="ECO:0000256" key="3">
    <source>
        <dbReference type="ARBA" id="ARBA00022475"/>
    </source>
</evidence>
<dbReference type="InterPro" id="IPR044492">
    <property type="entry name" value="P_typ_ATPase_HD_dom"/>
</dbReference>
<dbReference type="InterPro" id="IPR059000">
    <property type="entry name" value="ATPase_P-type_domA"/>
</dbReference>
<feature type="binding site" evidence="16">
    <location>
        <position position="515"/>
    </location>
    <ligand>
        <name>Mg(2+)</name>
        <dbReference type="ChEBI" id="CHEBI:18420"/>
    </ligand>
</feature>
<comment type="caution">
    <text evidence="16">Lacks conserved residue(s) required for the propagation of feature annotation.</text>
</comment>
<evidence type="ECO:0000256" key="11">
    <source>
        <dbReference type="ARBA" id="ARBA00022958"/>
    </source>
</evidence>
<proteinExistence type="inferred from homology"/>
<feature type="transmembrane region" description="Helical" evidence="16">
    <location>
        <begin position="38"/>
        <end position="59"/>
    </location>
</feature>
<keyword evidence="19" id="KW-1185">Reference proteome</keyword>
<keyword evidence="6 16" id="KW-0812">Transmembrane</keyword>
<evidence type="ECO:0000256" key="7">
    <source>
        <dbReference type="ARBA" id="ARBA00022723"/>
    </source>
</evidence>
<dbReference type="HAMAP" id="MF_00285">
    <property type="entry name" value="KdpB"/>
    <property type="match status" value="1"/>
</dbReference>
<keyword evidence="8 16" id="KW-0547">Nucleotide-binding</keyword>
<feature type="transmembrane region" description="Helical" evidence="16">
    <location>
        <begin position="653"/>
        <end position="678"/>
    </location>
</feature>
<dbReference type="InterPro" id="IPR018303">
    <property type="entry name" value="ATPase_P-typ_P_site"/>
</dbReference>
<dbReference type="SUPFAM" id="SSF81665">
    <property type="entry name" value="Calcium ATPase, transmembrane domain M"/>
    <property type="match status" value="1"/>
</dbReference>
<keyword evidence="2 16" id="KW-0813">Transport</keyword>
<evidence type="ECO:0000256" key="2">
    <source>
        <dbReference type="ARBA" id="ARBA00022448"/>
    </source>
</evidence>
<dbReference type="InterPro" id="IPR001757">
    <property type="entry name" value="P_typ_ATPase"/>
</dbReference>
<dbReference type="NCBIfam" id="TIGR01494">
    <property type="entry name" value="ATPase_P-type"/>
    <property type="match status" value="2"/>
</dbReference>
<feature type="binding site" evidence="16">
    <location>
        <position position="392"/>
    </location>
    <ligand>
        <name>ATP</name>
        <dbReference type="ChEBI" id="CHEBI:30616"/>
    </ligand>
</feature>
<evidence type="ECO:0000313" key="19">
    <source>
        <dbReference type="Proteomes" id="UP000831921"/>
    </source>
</evidence>
<dbReference type="NCBIfam" id="TIGR01497">
    <property type="entry name" value="kdpB"/>
    <property type="match status" value="1"/>
</dbReference>
<dbReference type="InterPro" id="IPR023214">
    <property type="entry name" value="HAD_sf"/>
</dbReference>
<keyword evidence="4 16" id="KW-0633">Potassium transport</keyword>
<evidence type="ECO:0000256" key="6">
    <source>
        <dbReference type="ARBA" id="ARBA00022692"/>
    </source>
</evidence>
<comment type="catalytic activity">
    <reaction evidence="16">
        <text>K(+)(out) + ATP + H2O = K(+)(in) + ADP + phosphate + H(+)</text>
        <dbReference type="Rhea" id="RHEA:16777"/>
        <dbReference type="ChEBI" id="CHEBI:15377"/>
        <dbReference type="ChEBI" id="CHEBI:15378"/>
        <dbReference type="ChEBI" id="CHEBI:29103"/>
        <dbReference type="ChEBI" id="CHEBI:30616"/>
        <dbReference type="ChEBI" id="CHEBI:43474"/>
        <dbReference type="ChEBI" id="CHEBI:456216"/>
        <dbReference type="EC" id="7.2.2.6"/>
    </reaction>
</comment>
<dbReference type="PANTHER" id="PTHR43743:SF1">
    <property type="entry name" value="POTASSIUM-TRANSPORTING ATPASE ATP-BINDING SUBUNIT"/>
    <property type="match status" value="1"/>
</dbReference>
<comment type="subcellular location">
    <subcellularLocation>
        <location evidence="16">Cell membrane</location>
        <topology evidence="16">Multi-pass membrane protein</topology>
    </subcellularLocation>
    <subcellularLocation>
        <location evidence="1">Membrane</location>
    </subcellularLocation>
</comment>
<dbReference type="Pfam" id="PF00122">
    <property type="entry name" value="E1-E2_ATPase"/>
    <property type="match status" value="1"/>
</dbReference>
<dbReference type="Gene3D" id="3.40.1110.10">
    <property type="entry name" value="Calcium-transporting ATPase, cytoplasmic domain N"/>
    <property type="match status" value="1"/>
</dbReference>
<dbReference type="InterPro" id="IPR023299">
    <property type="entry name" value="ATPase_P-typ_cyto_dom_N"/>
</dbReference>
<dbReference type="EMBL" id="CP097253">
    <property type="protein sequence ID" value="UUR07160.1"/>
    <property type="molecule type" value="Genomic_DNA"/>
</dbReference>
<evidence type="ECO:0000256" key="13">
    <source>
        <dbReference type="ARBA" id="ARBA00022989"/>
    </source>
</evidence>
<keyword evidence="5 16" id="KW-0597">Phosphoprotein</keyword>
<evidence type="ECO:0000256" key="4">
    <source>
        <dbReference type="ARBA" id="ARBA00022538"/>
    </source>
</evidence>
<dbReference type="Gene3D" id="2.70.150.10">
    <property type="entry name" value="Calcium-transporting ATPase, cytoplasmic transduction domain A"/>
    <property type="match status" value="1"/>
</dbReference>
<evidence type="ECO:0000256" key="12">
    <source>
        <dbReference type="ARBA" id="ARBA00022967"/>
    </source>
</evidence>
<dbReference type="PRINTS" id="PR00119">
    <property type="entry name" value="CATATPASE"/>
</dbReference>
<feature type="domain" description="P-type ATPase A" evidence="17">
    <location>
        <begin position="113"/>
        <end position="206"/>
    </location>
</feature>
<gene>
    <name evidence="16 18" type="primary">kdpB</name>
    <name evidence="18" type="ORF">M1K48_09380</name>
</gene>
<dbReference type="RefSeq" id="WP_249454720.1">
    <property type="nucleotide sequence ID" value="NZ_CP097253.1"/>
</dbReference>
<dbReference type="InterPro" id="IPR036412">
    <property type="entry name" value="HAD-like_sf"/>
</dbReference>
<evidence type="ECO:0000259" key="17">
    <source>
        <dbReference type="Pfam" id="PF00122"/>
    </source>
</evidence>
<keyword evidence="12 16" id="KW-1278">Translocase</keyword>
<feature type="transmembrane region" description="Helical" evidence="16">
    <location>
        <begin position="584"/>
        <end position="607"/>
    </location>
</feature>
<feature type="binding site" evidence="16">
    <location>
        <begin position="374"/>
        <end position="381"/>
    </location>
    <ligand>
        <name>ATP</name>
        <dbReference type="ChEBI" id="CHEBI:30616"/>
    </ligand>
</feature>